<sequence length="551" mass="61861">MFHIARYVGRTIGDCIGGRYRITSLLGQGGMGHVYLAEDVKLVGKKWAVKECLPQGGSSAPMMEEASMLAQLQHPQLPQLVDYFSTDEGYVYMVMDYIPGPNLQMLFEEGGNSLSAERVVHICLQLCDLFHYLHTFQPHPIIYRDLKPANIMIGVQDQIRLIDFGIARHYTQGQQGDTMQIGTIGFAAPEQFLGHQTDVRSDLYTIGAMMYYLLSGGQYAYASKLPFHKVRADLPSLLAETVEQLLKEQPEQRLQTALELKKRLQLVYEQMTGSRQKLGEAVVKPSPTVSDKLIVVGGLYAGVGATFTAISIARVLNAARVPHTVIEHPANEPDLYMLLYGDHRAPKEYVFAVDALVRERQQTAYKAWTDGYTVWAPHHPDNVQTSWSAADTFKLLHTIKTPVVIWDIGTAWTDPAVRELCHSADEIVVVVDASPGKLNRISAKTNLELIETYRERGKQVRFAANRQTIGRKRPEWMKSLQMEPDCSIPDIPYELIMKAVDKGNCVQDQPDILAALQQSLDPLVTVITSEKAWKQQRVSPRSLLQLFKRNG</sequence>
<dbReference type="SUPFAM" id="SSF56112">
    <property type="entry name" value="Protein kinase-like (PK-like)"/>
    <property type="match status" value="1"/>
</dbReference>
<dbReference type="PROSITE" id="PS00108">
    <property type="entry name" value="PROTEIN_KINASE_ST"/>
    <property type="match status" value="1"/>
</dbReference>
<dbReference type="Proteomes" id="UP001649230">
    <property type="component" value="Chromosome"/>
</dbReference>
<evidence type="ECO:0000256" key="2">
    <source>
        <dbReference type="ARBA" id="ARBA00022527"/>
    </source>
</evidence>
<accession>A0ABY3SQX6</accession>
<comment type="catalytic activity">
    <reaction evidence="8">
        <text>L-seryl-[protein] + ATP = O-phospho-L-seryl-[protein] + ADP + H(+)</text>
        <dbReference type="Rhea" id="RHEA:17989"/>
        <dbReference type="Rhea" id="RHEA-COMP:9863"/>
        <dbReference type="Rhea" id="RHEA-COMP:11604"/>
        <dbReference type="ChEBI" id="CHEBI:15378"/>
        <dbReference type="ChEBI" id="CHEBI:29999"/>
        <dbReference type="ChEBI" id="CHEBI:30616"/>
        <dbReference type="ChEBI" id="CHEBI:83421"/>
        <dbReference type="ChEBI" id="CHEBI:456216"/>
        <dbReference type="EC" id="2.7.11.1"/>
    </reaction>
</comment>
<evidence type="ECO:0000259" key="10">
    <source>
        <dbReference type="PROSITE" id="PS50011"/>
    </source>
</evidence>
<dbReference type="Gene3D" id="3.40.50.300">
    <property type="entry name" value="P-loop containing nucleotide triphosphate hydrolases"/>
    <property type="match status" value="1"/>
</dbReference>
<dbReference type="PANTHER" id="PTHR24363">
    <property type="entry name" value="SERINE/THREONINE PROTEIN KINASE"/>
    <property type="match status" value="1"/>
</dbReference>
<dbReference type="InterPro" id="IPR027417">
    <property type="entry name" value="P-loop_NTPase"/>
</dbReference>
<dbReference type="InterPro" id="IPR008271">
    <property type="entry name" value="Ser/Thr_kinase_AS"/>
</dbReference>
<dbReference type="PANTHER" id="PTHR24363:SF0">
    <property type="entry name" value="SERINE_THREONINE KINASE LIKE DOMAIN CONTAINING 1"/>
    <property type="match status" value="1"/>
</dbReference>
<dbReference type="Pfam" id="PF00069">
    <property type="entry name" value="Pkinase"/>
    <property type="match status" value="1"/>
</dbReference>
<dbReference type="InterPro" id="IPR000719">
    <property type="entry name" value="Prot_kinase_dom"/>
</dbReference>
<protein>
    <recommendedName>
        <fullName evidence="1">non-specific serine/threonine protein kinase</fullName>
        <ecNumber evidence="1">2.7.11.1</ecNumber>
    </recommendedName>
</protein>
<evidence type="ECO:0000256" key="8">
    <source>
        <dbReference type="ARBA" id="ARBA00048679"/>
    </source>
</evidence>
<feature type="binding site" evidence="9">
    <location>
        <position position="50"/>
    </location>
    <ligand>
        <name>ATP</name>
        <dbReference type="ChEBI" id="CHEBI:30616"/>
    </ligand>
</feature>
<evidence type="ECO:0000256" key="6">
    <source>
        <dbReference type="ARBA" id="ARBA00022840"/>
    </source>
</evidence>
<gene>
    <name evidence="11" type="ORF">L0M14_13270</name>
</gene>
<comment type="catalytic activity">
    <reaction evidence="7">
        <text>L-threonyl-[protein] + ATP = O-phospho-L-threonyl-[protein] + ADP + H(+)</text>
        <dbReference type="Rhea" id="RHEA:46608"/>
        <dbReference type="Rhea" id="RHEA-COMP:11060"/>
        <dbReference type="Rhea" id="RHEA-COMP:11605"/>
        <dbReference type="ChEBI" id="CHEBI:15378"/>
        <dbReference type="ChEBI" id="CHEBI:30013"/>
        <dbReference type="ChEBI" id="CHEBI:30616"/>
        <dbReference type="ChEBI" id="CHEBI:61977"/>
        <dbReference type="ChEBI" id="CHEBI:456216"/>
        <dbReference type="EC" id="2.7.11.1"/>
    </reaction>
</comment>
<dbReference type="InterPro" id="IPR011009">
    <property type="entry name" value="Kinase-like_dom_sf"/>
</dbReference>
<evidence type="ECO:0000313" key="11">
    <source>
        <dbReference type="EMBL" id="UJF35960.1"/>
    </source>
</evidence>
<name>A0ABY3SQX6_9BACL</name>
<keyword evidence="6 9" id="KW-0067">ATP-binding</keyword>
<evidence type="ECO:0000256" key="3">
    <source>
        <dbReference type="ARBA" id="ARBA00022679"/>
    </source>
</evidence>
<evidence type="ECO:0000256" key="4">
    <source>
        <dbReference type="ARBA" id="ARBA00022741"/>
    </source>
</evidence>
<keyword evidence="3" id="KW-0808">Transferase</keyword>
<dbReference type="CDD" id="cd14014">
    <property type="entry name" value="STKc_PknB_like"/>
    <property type="match status" value="1"/>
</dbReference>
<dbReference type="InterPro" id="IPR017441">
    <property type="entry name" value="Protein_kinase_ATP_BS"/>
</dbReference>
<reference evidence="11 12" key="1">
    <citation type="journal article" date="2024" name="Int. J. Syst. Evol. Microbiol.">
        <title>Paenibacillus hexagrammi sp. nov., a novel bacterium isolated from the gut content of Hexagrammos agrammus.</title>
        <authorList>
            <person name="Jung H.K."/>
            <person name="Kim D.G."/>
            <person name="Zin H."/>
            <person name="Park J."/>
            <person name="Jung H."/>
            <person name="Kim Y.O."/>
            <person name="Kong H.J."/>
            <person name="Kim J.W."/>
            <person name="Kim Y.S."/>
        </authorList>
    </citation>
    <scope>NUCLEOTIDE SEQUENCE [LARGE SCALE GENOMIC DNA]</scope>
    <source>
        <strain evidence="11 12">YPD9-1</strain>
    </source>
</reference>
<dbReference type="SMART" id="SM00220">
    <property type="entry name" value="S_TKc"/>
    <property type="match status" value="1"/>
</dbReference>
<dbReference type="EC" id="2.7.11.1" evidence="1"/>
<proteinExistence type="predicted"/>
<dbReference type="GO" id="GO:0016301">
    <property type="term" value="F:kinase activity"/>
    <property type="evidence" value="ECO:0007669"/>
    <property type="project" value="UniProtKB-KW"/>
</dbReference>
<evidence type="ECO:0000256" key="1">
    <source>
        <dbReference type="ARBA" id="ARBA00012513"/>
    </source>
</evidence>
<organism evidence="11 12">
    <name type="scientific">Paenibacillus hexagrammi</name>
    <dbReference type="NCBI Taxonomy" id="2908839"/>
    <lineage>
        <taxon>Bacteria</taxon>
        <taxon>Bacillati</taxon>
        <taxon>Bacillota</taxon>
        <taxon>Bacilli</taxon>
        <taxon>Bacillales</taxon>
        <taxon>Paenibacillaceae</taxon>
        <taxon>Paenibacillus</taxon>
    </lineage>
</organism>
<dbReference type="Gene3D" id="1.10.510.10">
    <property type="entry name" value="Transferase(Phosphotransferase) domain 1"/>
    <property type="match status" value="1"/>
</dbReference>
<keyword evidence="5 11" id="KW-0418">Kinase</keyword>
<keyword evidence="12" id="KW-1185">Reference proteome</keyword>
<dbReference type="RefSeq" id="WP_235122516.1">
    <property type="nucleotide sequence ID" value="NZ_CP090978.1"/>
</dbReference>
<evidence type="ECO:0000313" key="12">
    <source>
        <dbReference type="Proteomes" id="UP001649230"/>
    </source>
</evidence>
<dbReference type="EMBL" id="CP090978">
    <property type="protein sequence ID" value="UJF35960.1"/>
    <property type="molecule type" value="Genomic_DNA"/>
</dbReference>
<keyword evidence="4 9" id="KW-0547">Nucleotide-binding</keyword>
<keyword evidence="2" id="KW-0723">Serine/threonine-protein kinase</keyword>
<evidence type="ECO:0000256" key="5">
    <source>
        <dbReference type="ARBA" id="ARBA00022777"/>
    </source>
</evidence>
<evidence type="ECO:0000256" key="7">
    <source>
        <dbReference type="ARBA" id="ARBA00047899"/>
    </source>
</evidence>
<dbReference type="Gene3D" id="3.30.200.20">
    <property type="entry name" value="Phosphorylase Kinase, domain 1"/>
    <property type="match status" value="1"/>
</dbReference>
<feature type="domain" description="Protein kinase" evidence="10">
    <location>
        <begin position="20"/>
        <end position="289"/>
    </location>
</feature>
<dbReference type="PROSITE" id="PS00107">
    <property type="entry name" value="PROTEIN_KINASE_ATP"/>
    <property type="match status" value="1"/>
</dbReference>
<evidence type="ECO:0000256" key="9">
    <source>
        <dbReference type="PROSITE-ProRule" id="PRU10141"/>
    </source>
</evidence>
<dbReference type="PROSITE" id="PS50011">
    <property type="entry name" value="PROTEIN_KINASE_DOM"/>
    <property type="match status" value="1"/>
</dbReference>